<dbReference type="InterPro" id="IPR008179">
    <property type="entry name" value="HisE"/>
</dbReference>
<evidence type="ECO:0000256" key="15">
    <source>
        <dbReference type="HAMAP-Rule" id="MF_01019"/>
    </source>
</evidence>
<evidence type="ECO:0000256" key="6">
    <source>
        <dbReference type="ARBA" id="ARBA00007731"/>
    </source>
</evidence>
<comment type="similarity">
    <text evidence="6 15">In the C-terminal section; belongs to the PRA-PH family.</text>
</comment>
<evidence type="ECO:0000259" key="16">
    <source>
        <dbReference type="Pfam" id="PF01502"/>
    </source>
</evidence>
<dbReference type="AlphaFoldDB" id="A0A9X2BS92"/>
<accession>A0A9X2BS92</accession>
<dbReference type="GO" id="GO:0004635">
    <property type="term" value="F:phosphoribosyl-AMP cyclohydrolase activity"/>
    <property type="evidence" value="ECO:0007669"/>
    <property type="project" value="UniProtKB-UniRule"/>
</dbReference>
<evidence type="ECO:0000256" key="2">
    <source>
        <dbReference type="ARBA" id="ARBA00001460"/>
    </source>
</evidence>
<dbReference type="InterPro" id="IPR023019">
    <property type="entry name" value="His_synth_HisIE"/>
</dbReference>
<dbReference type="PANTHER" id="PTHR42945:SF9">
    <property type="entry name" value="HISTIDINE BIOSYNTHESIS BIFUNCTIONAL PROTEIN HISIE"/>
    <property type="match status" value="1"/>
</dbReference>
<keyword evidence="10 15" id="KW-0547">Nucleotide-binding</keyword>
<dbReference type="PANTHER" id="PTHR42945">
    <property type="entry name" value="HISTIDINE BIOSYNTHESIS BIFUNCTIONAL PROTEIN"/>
    <property type="match status" value="1"/>
</dbReference>
<gene>
    <name evidence="15 17" type="primary">hisIE</name>
    <name evidence="15" type="synonym">hisI</name>
    <name evidence="17" type="ORF">M0651_20900</name>
</gene>
<dbReference type="GO" id="GO:0005524">
    <property type="term" value="F:ATP binding"/>
    <property type="evidence" value="ECO:0007669"/>
    <property type="project" value="UniProtKB-KW"/>
</dbReference>
<evidence type="ECO:0000256" key="5">
    <source>
        <dbReference type="ARBA" id="ARBA00005204"/>
    </source>
</evidence>
<evidence type="ECO:0000313" key="17">
    <source>
        <dbReference type="EMBL" id="MCK8489632.1"/>
    </source>
</evidence>
<dbReference type="SUPFAM" id="SSF101386">
    <property type="entry name" value="all-alpha NTP pyrophosphatases"/>
    <property type="match status" value="1"/>
</dbReference>
<feature type="domain" description="Phosphoribosyl-AMP cyclohydrolase" evidence="16">
    <location>
        <begin position="44"/>
        <end position="117"/>
    </location>
</feature>
<evidence type="ECO:0000256" key="1">
    <source>
        <dbReference type="ARBA" id="ARBA00000024"/>
    </source>
</evidence>
<dbReference type="InterPro" id="IPR002496">
    <property type="entry name" value="PRib_AMP_CycHydrolase_dom"/>
</dbReference>
<protein>
    <recommendedName>
        <fullName evidence="15">Histidine biosynthesis bifunctional protein HisIE</fullName>
    </recommendedName>
    <domain>
        <recommendedName>
            <fullName evidence="15">Phosphoribosyl-AMP cyclohydrolase</fullName>
            <shortName evidence="15">PRA-CH</shortName>
            <ecNumber evidence="15">3.5.4.19</ecNumber>
        </recommendedName>
    </domain>
    <domain>
        <recommendedName>
            <fullName evidence="15">Phosphoribosyl-ATP pyrophosphatase</fullName>
            <shortName evidence="15">PRA-PH</shortName>
            <ecNumber evidence="15">3.6.1.31</ecNumber>
        </recommendedName>
    </domain>
</protein>
<comment type="caution">
    <text evidence="17">The sequence shown here is derived from an EMBL/GenBank/DDBJ whole genome shotgun (WGS) entry which is preliminary data.</text>
</comment>
<evidence type="ECO:0000256" key="11">
    <source>
        <dbReference type="ARBA" id="ARBA00022801"/>
    </source>
</evidence>
<dbReference type="CDD" id="cd11534">
    <property type="entry name" value="NTP-PPase_HisIE_like"/>
    <property type="match status" value="1"/>
</dbReference>
<dbReference type="InterPro" id="IPR038019">
    <property type="entry name" value="PRib_AMP_CycHydrolase_sf"/>
</dbReference>
<keyword evidence="13 15" id="KW-0368">Histidine biosynthesis</keyword>
<dbReference type="NCBIfam" id="NF002747">
    <property type="entry name" value="PRK02759.1"/>
    <property type="match status" value="1"/>
</dbReference>
<dbReference type="HAMAP" id="MF_01020">
    <property type="entry name" value="HisE"/>
    <property type="match status" value="1"/>
</dbReference>
<dbReference type="HAMAP" id="MF_01019">
    <property type="entry name" value="HisIE"/>
    <property type="match status" value="1"/>
</dbReference>
<dbReference type="Proteomes" id="UP001139534">
    <property type="component" value="Unassembled WGS sequence"/>
</dbReference>
<dbReference type="FunFam" id="3.10.20.810:FF:000001">
    <property type="entry name" value="Histidine biosynthesis bifunctional protein HisIE"/>
    <property type="match status" value="1"/>
</dbReference>
<comment type="pathway">
    <text evidence="5 15">Amino-acid biosynthesis; L-histidine biosynthesis; L-histidine from 5-phospho-alpha-D-ribose 1-diphosphate: step 2/9.</text>
</comment>
<dbReference type="InterPro" id="IPR021130">
    <property type="entry name" value="PRib-ATP_PPHydrolase-like"/>
</dbReference>
<comment type="catalytic activity">
    <reaction evidence="2 15">
        <text>1-(5-phospho-beta-D-ribosyl)-ATP + H2O = 1-(5-phospho-beta-D-ribosyl)-5'-AMP + diphosphate + H(+)</text>
        <dbReference type="Rhea" id="RHEA:22828"/>
        <dbReference type="ChEBI" id="CHEBI:15377"/>
        <dbReference type="ChEBI" id="CHEBI:15378"/>
        <dbReference type="ChEBI" id="CHEBI:33019"/>
        <dbReference type="ChEBI" id="CHEBI:59457"/>
        <dbReference type="ChEBI" id="CHEBI:73183"/>
        <dbReference type="EC" id="3.6.1.31"/>
    </reaction>
</comment>
<evidence type="ECO:0000256" key="9">
    <source>
        <dbReference type="ARBA" id="ARBA00022605"/>
    </source>
</evidence>
<dbReference type="GO" id="GO:0004636">
    <property type="term" value="F:phosphoribosyl-ATP diphosphatase activity"/>
    <property type="evidence" value="ECO:0007669"/>
    <property type="project" value="UniProtKB-UniRule"/>
</dbReference>
<dbReference type="Gene3D" id="3.10.20.810">
    <property type="entry name" value="Phosphoribosyl-AMP cyclohydrolase"/>
    <property type="match status" value="1"/>
</dbReference>
<feature type="region of interest" description="Phosphoribosyl-AMP cyclohydrolase" evidence="15">
    <location>
        <begin position="1"/>
        <end position="144"/>
    </location>
</feature>
<dbReference type="NCBIfam" id="NF000768">
    <property type="entry name" value="PRK00051.1"/>
    <property type="match status" value="1"/>
</dbReference>
<evidence type="ECO:0000256" key="8">
    <source>
        <dbReference type="ARBA" id="ARBA00022490"/>
    </source>
</evidence>
<keyword evidence="8 15" id="KW-0963">Cytoplasm</keyword>
<evidence type="ECO:0000256" key="10">
    <source>
        <dbReference type="ARBA" id="ARBA00022741"/>
    </source>
</evidence>
<evidence type="ECO:0000256" key="7">
    <source>
        <dbReference type="ARBA" id="ARBA00008299"/>
    </source>
</evidence>
<comment type="catalytic activity">
    <reaction evidence="1 15">
        <text>1-(5-phospho-beta-D-ribosyl)-5'-AMP + H2O = 1-(5-phospho-beta-D-ribosyl)-5-[(5-phospho-beta-D-ribosylamino)methylideneamino]imidazole-4-carboxamide</text>
        <dbReference type="Rhea" id="RHEA:20049"/>
        <dbReference type="ChEBI" id="CHEBI:15377"/>
        <dbReference type="ChEBI" id="CHEBI:58435"/>
        <dbReference type="ChEBI" id="CHEBI:59457"/>
        <dbReference type="EC" id="3.5.4.19"/>
    </reaction>
</comment>
<dbReference type="Pfam" id="PF01503">
    <property type="entry name" value="PRA-PH"/>
    <property type="match status" value="1"/>
</dbReference>
<evidence type="ECO:0000256" key="3">
    <source>
        <dbReference type="ARBA" id="ARBA00004496"/>
    </source>
</evidence>
<name>A0A9X2BS92_9BACL</name>
<sequence length="238" mass="26613">MTIGNEKPLQLSLSVEELEQAVKWDASGLVPAIVQAASSKEVLMLAYMNRESLRKSVETGLTWFWSRSRTELWNKGATSGNTQRITALKYDCDGDTLLVEVIASGPACHTGEPTCFYRTAAAAESEVAATSTGARGGSDERFKVLAELEQLIAERYAERPEGAYTTYLFEKGLDKILKKVGEETAESIIAAKNGDNAELRYEVSDLIYHLLVLLRERNLPLDDIMQELERRHERPRRD</sequence>
<comment type="subcellular location">
    <subcellularLocation>
        <location evidence="3 15">Cytoplasm</location>
    </subcellularLocation>
</comment>
<dbReference type="Gene3D" id="1.10.287.1080">
    <property type="entry name" value="MazG-like"/>
    <property type="match status" value="1"/>
</dbReference>
<evidence type="ECO:0000256" key="12">
    <source>
        <dbReference type="ARBA" id="ARBA00022840"/>
    </source>
</evidence>
<keyword evidence="12 15" id="KW-0067">ATP-binding</keyword>
<reference evidence="17" key="1">
    <citation type="submission" date="2022-04" db="EMBL/GenBank/DDBJ databases">
        <authorList>
            <person name="Seo M.-J."/>
        </authorList>
    </citation>
    <scope>NUCLEOTIDE SEQUENCE</scope>
    <source>
        <strain evidence="17">MBLB2552</strain>
    </source>
</reference>
<dbReference type="SUPFAM" id="SSF141734">
    <property type="entry name" value="HisI-like"/>
    <property type="match status" value="1"/>
</dbReference>
<evidence type="ECO:0000313" key="18">
    <source>
        <dbReference type="Proteomes" id="UP001139534"/>
    </source>
</evidence>
<dbReference type="EMBL" id="JALPRK010000027">
    <property type="protein sequence ID" value="MCK8489632.1"/>
    <property type="molecule type" value="Genomic_DNA"/>
</dbReference>
<keyword evidence="11 15" id="KW-0378">Hydrolase</keyword>
<organism evidence="17 18">
    <name type="scientific">Paenibacillus mellifer</name>
    <dbReference type="NCBI Taxonomy" id="2937794"/>
    <lineage>
        <taxon>Bacteria</taxon>
        <taxon>Bacillati</taxon>
        <taxon>Bacillota</taxon>
        <taxon>Bacilli</taxon>
        <taxon>Bacillales</taxon>
        <taxon>Paenibacillaceae</taxon>
        <taxon>Paenibacillus</taxon>
    </lineage>
</organism>
<dbReference type="NCBIfam" id="TIGR03188">
    <property type="entry name" value="histidine_hisI"/>
    <property type="match status" value="1"/>
</dbReference>
<dbReference type="EC" id="3.6.1.31" evidence="15"/>
<dbReference type="GO" id="GO:0000105">
    <property type="term" value="P:L-histidine biosynthetic process"/>
    <property type="evidence" value="ECO:0007669"/>
    <property type="project" value="UniProtKB-UniRule"/>
</dbReference>
<feature type="region of interest" description="Phosphoribosyl-ATP pyrophosphohydrolase" evidence="15">
    <location>
        <begin position="145"/>
        <end position="238"/>
    </location>
</feature>
<keyword evidence="14 15" id="KW-0511">Multifunctional enzyme</keyword>
<comment type="pathway">
    <text evidence="4 15">Amino-acid biosynthesis; L-histidine biosynthesis; L-histidine from 5-phospho-alpha-D-ribose 1-diphosphate: step 3/9.</text>
</comment>
<dbReference type="RefSeq" id="WP_248553650.1">
    <property type="nucleotide sequence ID" value="NZ_JALPRK010000027.1"/>
</dbReference>
<evidence type="ECO:0000256" key="4">
    <source>
        <dbReference type="ARBA" id="ARBA00005169"/>
    </source>
</evidence>
<dbReference type="HAMAP" id="MF_01021">
    <property type="entry name" value="HisI"/>
    <property type="match status" value="1"/>
</dbReference>
<keyword evidence="18" id="KW-1185">Reference proteome</keyword>
<comment type="similarity">
    <text evidence="7 15">In the N-terminal section; belongs to the PRA-CH family.</text>
</comment>
<proteinExistence type="inferred from homology"/>
<dbReference type="GO" id="GO:0005737">
    <property type="term" value="C:cytoplasm"/>
    <property type="evidence" value="ECO:0007669"/>
    <property type="project" value="UniProtKB-SubCell"/>
</dbReference>
<dbReference type="InterPro" id="IPR026660">
    <property type="entry name" value="PRA-CH"/>
</dbReference>
<dbReference type="EC" id="3.5.4.19" evidence="15"/>
<evidence type="ECO:0000256" key="14">
    <source>
        <dbReference type="ARBA" id="ARBA00023268"/>
    </source>
</evidence>
<evidence type="ECO:0000256" key="13">
    <source>
        <dbReference type="ARBA" id="ARBA00023102"/>
    </source>
</evidence>
<dbReference type="Pfam" id="PF01502">
    <property type="entry name" value="PRA-CH"/>
    <property type="match status" value="1"/>
</dbReference>
<keyword evidence="9 15" id="KW-0028">Amino-acid biosynthesis</keyword>